<protein>
    <submittedName>
        <fullName evidence="12">Dolichol-phosphate mannosyltransferase</fullName>
        <ecNumber evidence="12">2.4.1.83</ecNumber>
    </submittedName>
</protein>
<keyword evidence="6 10" id="KW-1133">Transmembrane helix</keyword>
<dbReference type="Gene3D" id="3.90.550.10">
    <property type="entry name" value="Spore Coat Polysaccharide Biosynthesis Protein SpsA, Chain A"/>
    <property type="match status" value="1"/>
</dbReference>
<feature type="transmembrane region" description="Helical" evidence="10">
    <location>
        <begin position="310"/>
        <end position="334"/>
    </location>
</feature>
<evidence type="ECO:0000313" key="12">
    <source>
        <dbReference type="EMBL" id="GAP63023.1"/>
    </source>
</evidence>
<keyword evidence="7 10" id="KW-0472">Membrane</keyword>
<gene>
    <name evidence="12" type="ORF">ARMA_1446</name>
</gene>
<keyword evidence="5 10" id="KW-0812">Transmembrane</keyword>
<reference evidence="12 13" key="1">
    <citation type="journal article" date="2015" name="Genome Announc.">
        <title>Draft Genome Sequence of a Heterotrophic Facultative Anaerobic Thermophilic Bacterium, Ardenticatena maritima Strain 110ST.</title>
        <authorList>
            <person name="Kawaichi S."/>
            <person name="Yoshida T."/>
            <person name="Sako Y."/>
            <person name="Nakamura R."/>
        </authorList>
    </citation>
    <scope>NUCLEOTIDE SEQUENCE [LARGE SCALE GENOMIC DNA]</scope>
    <source>
        <strain evidence="12 13">110S</strain>
    </source>
</reference>
<dbReference type="InterPro" id="IPR050256">
    <property type="entry name" value="Glycosyltransferase_2"/>
</dbReference>
<organism evidence="12 13">
    <name type="scientific">Ardenticatena maritima</name>
    <dbReference type="NCBI Taxonomy" id="872965"/>
    <lineage>
        <taxon>Bacteria</taxon>
        <taxon>Bacillati</taxon>
        <taxon>Chloroflexota</taxon>
        <taxon>Ardenticatenia</taxon>
        <taxon>Ardenticatenales</taxon>
        <taxon>Ardenticatenaceae</taxon>
        <taxon>Ardenticatena</taxon>
    </lineage>
</organism>
<reference evidence="13" key="2">
    <citation type="submission" date="2015-08" db="EMBL/GenBank/DDBJ databases">
        <title>Draft Genome Sequence of a Heterotrophic Facultative Anaerobic Bacterium Ardenticatena maritima Strain 110S.</title>
        <authorList>
            <person name="Kawaichi S."/>
            <person name="Yoshida T."/>
            <person name="Sako Y."/>
            <person name="Nakamura R."/>
        </authorList>
    </citation>
    <scope>NUCLEOTIDE SEQUENCE [LARGE SCALE GENOMIC DNA]</scope>
    <source>
        <strain evidence="13">110S</strain>
    </source>
</reference>
<dbReference type="InterPro" id="IPR029044">
    <property type="entry name" value="Nucleotide-diphossugar_trans"/>
</dbReference>
<feature type="region of interest" description="Disordered" evidence="9">
    <location>
        <begin position="377"/>
        <end position="403"/>
    </location>
</feature>
<keyword evidence="2" id="KW-1003">Cell membrane</keyword>
<evidence type="ECO:0000259" key="11">
    <source>
        <dbReference type="Pfam" id="PF00535"/>
    </source>
</evidence>
<evidence type="ECO:0000256" key="9">
    <source>
        <dbReference type="SAM" id="MobiDB-lite"/>
    </source>
</evidence>
<keyword evidence="3 12" id="KW-0328">Glycosyltransferase</keyword>
<feature type="domain" description="Glycosyltransferase 2-like" evidence="11">
    <location>
        <begin position="52"/>
        <end position="215"/>
    </location>
</feature>
<dbReference type="EMBL" id="BBZA01000106">
    <property type="protein sequence ID" value="GAP63023.1"/>
    <property type="molecule type" value="Genomic_DNA"/>
</dbReference>
<evidence type="ECO:0000256" key="1">
    <source>
        <dbReference type="ARBA" id="ARBA00004651"/>
    </source>
</evidence>
<evidence type="ECO:0000256" key="4">
    <source>
        <dbReference type="ARBA" id="ARBA00022679"/>
    </source>
</evidence>
<dbReference type="AlphaFoldDB" id="A0A0M8K6V8"/>
<dbReference type="PANTHER" id="PTHR48090:SF1">
    <property type="entry name" value="PROPHAGE BACTOPRENOL GLUCOSYL TRANSFERASE HOMOLOG"/>
    <property type="match status" value="1"/>
</dbReference>
<sequence length="403" mass="45973">MVKHGFTQAFAATLQVRVQCAPHMAEQAVRVRLRRRAREGGNRMKEESPTLSVIVPIYNEEVVIPELYRRLTSVLERIGESFEVICVNDGSRDNSLALLHDIHRRDARWKVISFARNFGHQAAITAGLDYARGQAVVIIDADLQDPPELIADLLAKWREGYEVVYAVRTEREGETWFKEFTAKLFYRLMHAITNVEIPIDTGDFRLMDRTVVETLRAMRERHRFMRGMAAWVGFRQIGVPYRRHARYAGETKYPLRKMLRFALDGITSFSYFPLQLATYFGFAIALLSVIFIVVVVAMRLSGLHAFEGQATTLIAVLFLGSIQLISLGILGEYIGRIYEESKGRPLYVVAQAWGLDRPMISLMPPHSHITDVSAWHDQTRHSTPDETDKIPEQNVLPNSRSNS</sequence>
<dbReference type="InterPro" id="IPR001173">
    <property type="entry name" value="Glyco_trans_2-like"/>
</dbReference>
<evidence type="ECO:0000256" key="2">
    <source>
        <dbReference type="ARBA" id="ARBA00022475"/>
    </source>
</evidence>
<name>A0A0M8K6V8_9CHLR</name>
<evidence type="ECO:0000313" key="13">
    <source>
        <dbReference type="Proteomes" id="UP000037784"/>
    </source>
</evidence>
<dbReference type="Pfam" id="PF00535">
    <property type="entry name" value="Glycos_transf_2"/>
    <property type="match status" value="1"/>
</dbReference>
<proteinExistence type="inferred from homology"/>
<feature type="compositionally biased region" description="Basic and acidic residues" evidence="9">
    <location>
        <begin position="377"/>
        <end position="391"/>
    </location>
</feature>
<accession>A0A0M8K6V8</accession>
<comment type="caution">
    <text evidence="12">The sequence shown here is derived from an EMBL/GenBank/DDBJ whole genome shotgun (WGS) entry which is preliminary data.</text>
</comment>
<dbReference type="InParanoid" id="A0A0M8K6V8"/>
<dbReference type="FunCoup" id="A0A0M8K6V8">
    <property type="interactions" value="374"/>
</dbReference>
<dbReference type="Proteomes" id="UP000037784">
    <property type="component" value="Unassembled WGS sequence"/>
</dbReference>
<dbReference type="GO" id="GO:0004582">
    <property type="term" value="F:dolichyl-phosphate beta-D-mannosyltransferase activity"/>
    <property type="evidence" value="ECO:0007669"/>
    <property type="project" value="UniProtKB-EC"/>
</dbReference>
<dbReference type="CDD" id="cd04187">
    <property type="entry name" value="DPM1_like_bac"/>
    <property type="match status" value="1"/>
</dbReference>
<evidence type="ECO:0000256" key="6">
    <source>
        <dbReference type="ARBA" id="ARBA00022989"/>
    </source>
</evidence>
<dbReference type="PANTHER" id="PTHR48090">
    <property type="entry name" value="UNDECAPRENYL-PHOSPHATE 4-DEOXY-4-FORMAMIDO-L-ARABINOSE TRANSFERASE-RELATED"/>
    <property type="match status" value="1"/>
</dbReference>
<dbReference type="SUPFAM" id="SSF53448">
    <property type="entry name" value="Nucleotide-diphospho-sugar transferases"/>
    <property type="match status" value="1"/>
</dbReference>
<evidence type="ECO:0000256" key="8">
    <source>
        <dbReference type="ARBA" id="ARBA00038152"/>
    </source>
</evidence>
<evidence type="ECO:0000256" key="7">
    <source>
        <dbReference type="ARBA" id="ARBA00023136"/>
    </source>
</evidence>
<dbReference type="FunFam" id="3.90.550.10:FF:000079">
    <property type="entry name" value="Probable glycosyl transferase"/>
    <property type="match status" value="1"/>
</dbReference>
<comment type="similarity">
    <text evidence="8">Belongs to the glycosyltransferase 2 family. GtrB subfamily.</text>
</comment>
<evidence type="ECO:0000256" key="5">
    <source>
        <dbReference type="ARBA" id="ARBA00022692"/>
    </source>
</evidence>
<keyword evidence="13" id="KW-1185">Reference proteome</keyword>
<comment type="subcellular location">
    <subcellularLocation>
        <location evidence="1">Cell membrane</location>
        <topology evidence="1">Multi-pass membrane protein</topology>
    </subcellularLocation>
</comment>
<dbReference type="EC" id="2.4.1.83" evidence="12"/>
<evidence type="ECO:0000256" key="3">
    <source>
        <dbReference type="ARBA" id="ARBA00022676"/>
    </source>
</evidence>
<feature type="transmembrane region" description="Helical" evidence="10">
    <location>
        <begin position="276"/>
        <end position="298"/>
    </location>
</feature>
<evidence type="ECO:0000256" key="10">
    <source>
        <dbReference type="SAM" id="Phobius"/>
    </source>
</evidence>
<keyword evidence="4 12" id="KW-0808">Transferase</keyword>
<dbReference type="GO" id="GO:0005886">
    <property type="term" value="C:plasma membrane"/>
    <property type="evidence" value="ECO:0007669"/>
    <property type="project" value="UniProtKB-SubCell"/>
</dbReference>